<gene>
    <name evidence="4" type="ORF">BECKDK2373B_GA0170837_100838</name>
    <name evidence="3" type="ORF">BECKDK2373C_GA0170839_100928</name>
</gene>
<reference evidence="4" key="1">
    <citation type="submission" date="2019-02" db="EMBL/GenBank/DDBJ databases">
        <authorList>
            <person name="Gruber-Vodicka R. H."/>
            <person name="Seah K. B. B."/>
        </authorList>
    </citation>
    <scope>NUCLEOTIDE SEQUENCE</scope>
    <source>
        <strain evidence="3">BECK_DK161</strain>
        <strain evidence="4">BECK_DK47</strain>
    </source>
</reference>
<evidence type="ECO:0000259" key="2">
    <source>
        <dbReference type="Pfam" id="PF02657"/>
    </source>
</evidence>
<evidence type="ECO:0000313" key="4">
    <source>
        <dbReference type="EMBL" id="VFJ44893.1"/>
    </source>
</evidence>
<dbReference type="PANTHER" id="PTHR43597">
    <property type="entry name" value="SULFUR ACCEPTOR PROTEIN CSDE"/>
    <property type="match status" value="1"/>
</dbReference>
<dbReference type="SUPFAM" id="SSF82649">
    <property type="entry name" value="SufE/NifU"/>
    <property type="match status" value="1"/>
</dbReference>
<dbReference type="AlphaFoldDB" id="A0A450S0D9"/>
<proteinExistence type="inferred from homology"/>
<organism evidence="4">
    <name type="scientific">Candidatus Kentrum sp. DK</name>
    <dbReference type="NCBI Taxonomy" id="2126562"/>
    <lineage>
        <taxon>Bacteria</taxon>
        <taxon>Pseudomonadati</taxon>
        <taxon>Pseudomonadota</taxon>
        <taxon>Gammaproteobacteria</taxon>
        <taxon>Candidatus Kentrum</taxon>
    </lineage>
</organism>
<dbReference type="PANTHER" id="PTHR43597:SF5">
    <property type="entry name" value="SUFE-LIKE PROTEIN 2, CHLOROPLASTIC"/>
    <property type="match status" value="1"/>
</dbReference>
<dbReference type="EMBL" id="CAADEY010000009">
    <property type="protein sequence ID" value="VFJ44719.1"/>
    <property type="molecule type" value="Genomic_DNA"/>
</dbReference>
<dbReference type="EMBL" id="CAADEX010000008">
    <property type="protein sequence ID" value="VFJ44893.1"/>
    <property type="molecule type" value="Genomic_DNA"/>
</dbReference>
<evidence type="ECO:0000313" key="3">
    <source>
        <dbReference type="EMBL" id="VFJ44719.1"/>
    </source>
</evidence>
<dbReference type="InterPro" id="IPR003808">
    <property type="entry name" value="Fe-S_metab-assoc_dom"/>
</dbReference>
<evidence type="ECO:0000256" key="1">
    <source>
        <dbReference type="ARBA" id="ARBA00010282"/>
    </source>
</evidence>
<name>A0A450S0D9_9GAMM</name>
<accession>A0A450S0D9</accession>
<dbReference type="Pfam" id="PF02657">
    <property type="entry name" value="SufE"/>
    <property type="match status" value="1"/>
</dbReference>
<sequence>MTMIDQLVEDFEMLGDWDERFNYILEMGEKLPAMPEEDKNEKTLVSGCTSQSWVKGWFTDEGKFDFIADSEALMGRGMLSFARNLYAGKTASEILEIDLLDFATRSGLMENLTPTRQKGLHALITLLRKLATEQQAKEDARR</sequence>
<comment type="similarity">
    <text evidence="1">Belongs to the SufE family.</text>
</comment>
<protein>
    <submittedName>
        <fullName evidence="4">Cysteine desulfuration protein SufE</fullName>
    </submittedName>
</protein>
<feature type="domain" description="Fe-S metabolism associated" evidence="2">
    <location>
        <begin position="8"/>
        <end position="129"/>
    </location>
</feature>
<dbReference type="Gene3D" id="3.90.1010.10">
    <property type="match status" value="1"/>
</dbReference>